<reference evidence="2" key="2">
    <citation type="submission" date="2021-04" db="EMBL/GenBank/DDBJ databases">
        <authorList>
            <person name="Gilroy R."/>
        </authorList>
    </citation>
    <scope>NUCLEOTIDE SEQUENCE</scope>
    <source>
        <strain evidence="2">26628</strain>
    </source>
</reference>
<reference evidence="2" key="1">
    <citation type="journal article" date="2021" name="PeerJ">
        <title>Extensive microbial diversity within the chicken gut microbiome revealed by metagenomics and culture.</title>
        <authorList>
            <person name="Gilroy R."/>
            <person name="Ravi A."/>
            <person name="Getino M."/>
            <person name="Pursley I."/>
            <person name="Horton D.L."/>
            <person name="Alikhan N.F."/>
            <person name="Baker D."/>
            <person name="Gharbi K."/>
            <person name="Hall N."/>
            <person name="Watson M."/>
            <person name="Adriaenssens E.M."/>
            <person name="Foster-Nyarko E."/>
            <person name="Jarju S."/>
            <person name="Secka A."/>
            <person name="Antonio M."/>
            <person name="Oren A."/>
            <person name="Chaudhuri R.R."/>
            <person name="La Ragione R."/>
            <person name="Hildebrand F."/>
            <person name="Pallen M.J."/>
        </authorList>
    </citation>
    <scope>NUCLEOTIDE SEQUENCE</scope>
    <source>
        <strain evidence="2">26628</strain>
    </source>
</reference>
<comment type="caution">
    <text evidence="2">The sequence shown here is derived from an EMBL/GenBank/DDBJ whole genome shotgun (WGS) entry which is preliminary data.</text>
</comment>
<name>A0A9D2AR79_9FIRM</name>
<proteinExistence type="predicted"/>
<sequence>MKKAILYELKRNLLPLCIFTALATAIFVVFALTTDFVSGFSSDMNGDPLGRTPINPLVEVPGFTLGLLCVAVPVMQFAYRMNKRSADLWYALPIRRDVLTLVRVLGGLILVLVPYTVSYWAGFAVIAASENLFELGQYGILFAASLPVGIGLFGVNAFLFTRANTLFDGIVFLLAWAILPTLPFCWLDSAANLGRFFRDGIYWFSPANYSTFSPLVWLFVQFAGRICGTAGTLAEAPFIYALGAVYAAAAYCGLFFTARRHRAEDVAQVSDSWFGYRVLIPAFMALLLALDYPADDPIGIYATAYAVTLAVGTIAYFVYRRSFRLKLADILCIVGALALGTGIGLLGTQVLGPYFAELYSPLRDAAALLPQALSIL</sequence>
<feature type="transmembrane region" description="Helical" evidence="1">
    <location>
        <begin position="60"/>
        <end position="79"/>
    </location>
</feature>
<keyword evidence="1" id="KW-0812">Transmembrane</keyword>
<feature type="transmembrane region" description="Helical" evidence="1">
    <location>
        <begin position="12"/>
        <end position="40"/>
    </location>
</feature>
<keyword evidence="1" id="KW-0472">Membrane</keyword>
<gene>
    <name evidence="2" type="ORF">H9737_06565</name>
</gene>
<accession>A0A9D2AR79</accession>
<dbReference type="AlphaFoldDB" id="A0A9D2AR79"/>
<dbReference type="Proteomes" id="UP000824249">
    <property type="component" value="Unassembled WGS sequence"/>
</dbReference>
<feature type="transmembrane region" description="Helical" evidence="1">
    <location>
        <begin position="274"/>
        <end position="292"/>
    </location>
</feature>
<feature type="transmembrane region" description="Helical" evidence="1">
    <location>
        <begin position="138"/>
        <end position="159"/>
    </location>
</feature>
<evidence type="ECO:0008006" key="4">
    <source>
        <dbReference type="Google" id="ProtNLM"/>
    </source>
</evidence>
<protein>
    <recommendedName>
        <fullName evidence="4">ABC transporter permease</fullName>
    </recommendedName>
</protein>
<keyword evidence="1" id="KW-1133">Transmembrane helix</keyword>
<evidence type="ECO:0000256" key="1">
    <source>
        <dbReference type="SAM" id="Phobius"/>
    </source>
</evidence>
<feature type="transmembrane region" description="Helical" evidence="1">
    <location>
        <begin position="166"/>
        <end position="187"/>
    </location>
</feature>
<organism evidence="2 3">
    <name type="scientific">Candidatus Borkfalkia faecigallinarum</name>
    <dbReference type="NCBI Taxonomy" id="2838509"/>
    <lineage>
        <taxon>Bacteria</taxon>
        <taxon>Bacillati</taxon>
        <taxon>Bacillota</taxon>
        <taxon>Clostridia</taxon>
        <taxon>Christensenellales</taxon>
        <taxon>Christensenellaceae</taxon>
        <taxon>Candidatus Borkfalkia</taxon>
    </lineage>
</organism>
<feature type="transmembrane region" description="Helical" evidence="1">
    <location>
        <begin position="238"/>
        <end position="258"/>
    </location>
</feature>
<evidence type="ECO:0000313" key="3">
    <source>
        <dbReference type="Proteomes" id="UP000824249"/>
    </source>
</evidence>
<feature type="transmembrane region" description="Helical" evidence="1">
    <location>
        <begin position="298"/>
        <end position="318"/>
    </location>
</feature>
<feature type="transmembrane region" description="Helical" evidence="1">
    <location>
        <begin position="330"/>
        <end position="352"/>
    </location>
</feature>
<feature type="transmembrane region" description="Helical" evidence="1">
    <location>
        <begin position="100"/>
        <end position="126"/>
    </location>
</feature>
<evidence type="ECO:0000313" key="2">
    <source>
        <dbReference type="EMBL" id="HIX47332.1"/>
    </source>
</evidence>
<dbReference type="EMBL" id="DXFD01000097">
    <property type="protein sequence ID" value="HIX47332.1"/>
    <property type="molecule type" value="Genomic_DNA"/>
</dbReference>